<dbReference type="OrthoDB" id="5740960at2"/>
<dbReference type="SFLD" id="SFLDS00019">
    <property type="entry name" value="Glutathione_Transferase_(cytos"/>
    <property type="match status" value="1"/>
</dbReference>
<gene>
    <name evidence="2" type="ORF">EDD52_112109</name>
</gene>
<dbReference type="GO" id="GO:0016740">
    <property type="term" value="F:transferase activity"/>
    <property type="evidence" value="ECO:0007669"/>
    <property type="project" value="UniProtKB-KW"/>
</dbReference>
<dbReference type="Gene3D" id="1.20.1050.10">
    <property type="match status" value="1"/>
</dbReference>
<evidence type="ECO:0000259" key="1">
    <source>
        <dbReference type="PROSITE" id="PS50404"/>
    </source>
</evidence>
<dbReference type="PANTHER" id="PTHR44051">
    <property type="entry name" value="GLUTATHIONE S-TRANSFERASE-RELATED"/>
    <property type="match status" value="1"/>
</dbReference>
<comment type="caution">
    <text evidence="2">The sequence shown here is derived from an EMBL/GenBank/DDBJ whole genome shotgun (WGS) entry which is preliminary data.</text>
</comment>
<keyword evidence="2" id="KW-0808">Transferase</keyword>
<dbReference type="EMBL" id="SLZU01000012">
    <property type="protein sequence ID" value="TCS61151.1"/>
    <property type="molecule type" value="Genomic_DNA"/>
</dbReference>
<keyword evidence="3" id="KW-1185">Reference proteome</keyword>
<dbReference type="Pfam" id="PF00043">
    <property type="entry name" value="GST_C"/>
    <property type="match status" value="1"/>
</dbReference>
<protein>
    <submittedName>
        <fullName evidence="2">Glutathione S-transferase</fullName>
    </submittedName>
</protein>
<sequence length="200" mass="22093">MLKLYHAPQSRSTRIVQLIHEMGVADQVEVHRVVIPRRDGTGARDTANPHPEGKVPLLVHADAVIRESNAIMLYLTDHFSGNPLGRDVGAPGRGAYLSWLAWYGNVFEPLIVMQFCELSHPGLDNTFRDMDTANTRLAEALSTHDYLVDDQISAADILISSTYAWAPQLAPDVPIIRDWIARCLNRPATKAIAESEMAAA</sequence>
<dbReference type="InterPro" id="IPR036282">
    <property type="entry name" value="Glutathione-S-Trfase_C_sf"/>
</dbReference>
<dbReference type="CDD" id="cd03207">
    <property type="entry name" value="GST_C_8"/>
    <property type="match status" value="1"/>
</dbReference>
<dbReference type="InterPro" id="IPR040079">
    <property type="entry name" value="Glutathione_S-Trfase"/>
</dbReference>
<feature type="domain" description="GST N-terminal" evidence="1">
    <location>
        <begin position="1"/>
        <end position="83"/>
    </location>
</feature>
<organism evidence="2 3">
    <name type="scientific">Primorskyibacter sedentarius</name>
    <dbReference type="NCBI Taxonomy" id="745311"/>
    <lineage>
        <taxon>Bacteria</taxon>
        <taxon>Pseudomonadati</taxon>
        <taxon>Pseudomonadota</taxon>
        <taxon>Alphaproteobacteria</taxon>
        <taxon>Rhodobacterales</taxon>
        <taxon>Roseobacteraceae</taxon>
        <taxon>Primorskyibacter</taxon>
    </lineage>
</organism>
<dbReference type="InterPro" id="IPR036249">
    <property type="entry name" value="Thioredoxin-like_sf"/>
</dbReference>
<dbReference type="PROSITE" id="PS50404">
    <property type="entry name" value="GST_NTER"/>
    <property type="match status" value="1"/>
</dbReference>
<dbReference type="SUPFAM" id="SSF52833">
    <property type="entry name" value="Thioredoxin-like"/>
    <property type="match status" value="1"/>
</dbReference>
<dbReference type="Pfam" id="PF13417">
    <property type="entry name" value="GST_N_3"/>
    <property type="match status" value="1"/>
</dbReference>
<dbReference type="RefSeq" id="WP_132246754.1">
    <property type="nucleotide sequence ID" value="NZ_SLZU01000012.1"/>
</dbReference>
<evidence type="ECO:0000313" key="2">
    <source>
        <dbReference type="EMBL" id="TCS61151.1"/>
    </source>
</evidence>
<dbReference type="SUPFAM" id="SSF47616">
    <property type="entry name" value="GST C-terminal domain-like"/>
    <property type="match status" value="1"/>
</dbReference>
<dbReference type="InterPro" id="IPR004045">
    <property type="entry name" value="Glutathione_S-Trfase_N"/>
</dbReference>
<dbReference type="AlphaFoldDB" id="A0A4V2UN90"/>
<reference evidence="2 3" key="1">
    <citation type="submission" date="2019-03" db="EMBL/GenBank/DDBJ databases">
        <title>Genomic Encyclopedia of Type Strains, Phase IV (KMG-IV): sequencing the most valuable type-strain genomes for metagenomic binning, comparative biology and taxonomic classification.</title>
        <authorList>
            <person name="Goeker M."/>
        </authorList>
    </citation>
    <scope>NUCLEOTIDE SEQUENCE [LARGE SCALE GENOMIC DNA]</scope>
    <source>
        <strain evidence="2 3">DSM 104836</strain>
    </source>
</reference>
<dbReference type="CDD" id="cd03046">
    <property type="entry name" value="GST_N_GTT1_like"/>
    <property type="match status" value="1"/>
</dbReference>
<dbReference type="Proteomes" id="UP000295696">
    <property type="component" value="Unassembled WGS sequence"/>
</dbReference>
<dbReference type="Gene3D" id="3.40.30.10">
    <property type="entry name" value="Glutaredoxin"/>
    <property type="match status" value="1"/>
</dbReference>
<proteinExistence type="predicted"/>
<dbReference type="PANTHER" id="PTHR44051:SF21">
    <property type="entry name" value="GLUTATHIONE S-TRANSFERASE FAMILY PROTEIN"/>
    <property type="match status" value="1"/>
</dbReference>
<dbReference type="InterPro" id="IPR004046">
    <property type="entry name" value="GST_C"/>
</dbReference>
<evidence type="ECO:0000313" key="3">
    <source>
        <dbReference type="Proteomes" id="UP000295696"/>
    </source>
</evidence>
<accession>A0A4V2UN90</accession>
<name>A0A4V2UN90_9RHOB</name>